<proteinExistence type="predicted"/>
<sequence length="88" mass="9530">MRGLRMWQNSRRLCDTIQIPQGPFGISQMGKAVSISAGSILSPNVPQLHSNSSRELFPQCLCVHTVPTAVDLGVEGASLLLVTREKAQ</sequence>
<protein>
    <submittedName>
        <fullName evidence="1">(spotted green pufferfish) hypothetical protein</fullName>
    </submittedName>
</protein>
<dbReference type="KEGG" id="tng:GSTEN00024246G001"/>
<organism evidence="1">
    <name type="scientific">Tetraodon nigroviridis</name>
    <name type="common">Spotted green pufferfish</name>
    <name type="synonym">Chelonodon nigroviridis</name>
    <dbReference type="NCBI Taxonomy" id="99883"/>
    <lineage>
        <taxon>Eukaryota</taxon>
        <taxon>Metazoa</taxon>
        <taxon>Chordata</taxon>
        <taxon>Craniata</taxon>
        <taxon>Vertebrata</taxon>
        <taxon>Euteleostomi</taxon>
        <taxon>Actinopterygii</taxon>
        <taxon>Neopterygii</taxon>
        <taxon>Teleostei</taxon>
        <taxon>Neoteleostei</taxon>
        <taxon>Acanthomorphata</taxon>
        <taxon>Eupercaria</taxon>
        <taxon>Tetraodontiformes</taxon>
        <taxon>Tetradontoidea</taxon>
        <taxon>Tetraodontidae</taxon>
        <taxon>Tetraodon</taxon>
    </lineage>
</organism>
<dbReference type="AlphaFoldDB" id="Q4S4B8"/>
<dbReference type="EMBL" id="CAAE01014738">
    <property type="protein sequence ID" value="CAG04514.1"/>
    <property type="molecule type" value="Genomic_DNA"/>
</dbReference>
<evidence type="ECO:0000313" key="1">
    <source>
        <dbReference type="EMBL" id="CAG04514.1"/>
    </source>
</evidence>
<reference evidence="1" key="2">
    <citation type="submission" date="2004-02" db="EMBL/GenBank/DDBJ databases">
        <authorList>
            <consortium name="Genoscope"/>
            <consortium name="Whitehead Institute Centre for Genome Research"/>
        </authorList>
    </citation>
    <scope>NUCLEOTIDE SEQUENCE</scope>
</reference>
<accession>Q4S4B8</accession>
<name>Q4S4B8_TETNG</name>
<gene>
    <name evidence="1" type="ORF">GSTENG00024246001</name>
</gene>
<reference evidence="1" key="1">
    <citation type="journal article" date="2004" name="Nature">
        <title>Genome duplication in the teleost fish Tetraodon nigroviridis reveals the early vertebrate proto-karyotype.</title>
        <authorList>
            <person name="Jaillon O."/>
            <person name="Aury J.-M."/>
            <person name="Brunet F."/>
            <person name="Petit J.-L."/>
            <person name="Stange-Thomann N."/>
            <person name="Mauceli E."/>
            <person name="Bouneau L."/>
            <person name="Fischer C."/>
            <person name="Ozouf-Costaz C."/>
            <person name="Bernot A."/>
            <person name="Nicaud S."/>
            <person name="Jaffe D."/>
            <person name="Fisher S."/>
            <person name="Lutfalla G."/>
            <person name="Dossat C."/>
            <person name="Segurens B."/>
            <person name="Dasilva C."/>
            <person name="Salanoubat M."/>
            <person name="Levy M."/>
            <person name="Boudet N."/>
            <person name="Castellano S."/>
            <person name="Anthouard V."/>
            <person name="Jubin C."/>
            <person name="Castelli V."/>
            <person name="Katinka M."/>
            <person name="Vacherie B."/>
            <person name="Biemont C."/>
            <person name="Skalli Z."/>
            <person name="Cattolico L."/>
            <person name="Poulain J."/>
            <person name="De Berardinis V."/>
            <person name="Cruaud C."/>
            <person name="Duprat S."/>
            <person name="Brottier P."/>
            <person name="Coutanceau J.-P."/>
            <person name="Gouzy J."/>
            <person name="Parra G."/>
            <person name="Lardier G."/>
            <person name="Chapple C."/>
            <person name="McKernan K.J."/>
            <person name="McEwan P."/>
            <person name="Bosak S."/>
            <person name="Kellis M."/>
            <person name="Volff J.-N."/>
            <person name="Guigo R."/>
            <person name="Zody M.C."/>
            <person name="Mesirov J."/>
            <person name="Lindblad-Toh K."/>
            <person name="Birren B."/>
            <person name="Nusbaum C."/>
            <person name="Kahn D."/>
            <person name="Robinson-Rechavi M."/>
            <person name="Laudet V."/>
            <person name="Schachter V."/>
            <person name="Quetier F."/>
            <person name="Saurin W."/>
            <person name="Scarpelli C."/>
            <person name="Wincker P."/>
            <person name="Lander E.S."/>
            <person name="Weissenbach J."/>
            <person name="Roest Crollius H."/>
        </authorList>
    </citation>
    <scope>NUCLEOTIDE SEQUENCE [LARGE SCALE GENOMIC DNA]</scope>
</reference>
<comment type="caution">
    <text evidence="1">The sequence shown here is derived from an EMBL/GenBank/DDBJ whole genome shotgun (WGS) entry which is preliminary data.</text>
</comment>